<dbReference type="Proteomes" id="UP000297982">
    <property type="component" value="Unassembled WGS sequence"/>
</dbReference>
<feature type="transmembrane region" description="Helical" evidence="6">
    <location>
        <begin position="490"/>
        <end position="508"/>
    </location>
</feature>
<dbReference type="InterPro" id="IPR018461">
    <property type="entry name" value="Na/H_Antiport_NhaC-like_C"/>
</dbReference>
<feature type="transmembrane region" description="Helical" evidence="6">
    <location>
        <begin position="155"/>
        <end position="182"/>
    </location>
</feature>
<feature type="transmembrane region" description="Helical" evidence="6">
    <location>
        <begin position="110"/>
        <end position="134"/>
    </location>
</feature>
<evidence type="ECO:0000256" key="6">
    <source>
        <dbReference type="SAM" id="Phobius"/>
    </source>
</evidence>
<dbReference type="RefSeq" id="WP_135327902.1">
    <property type="nucleotide sequence ID" value="NZ_SRJC01000003.1"/>
</dbReference>
<gene>
    <name evidence="8" type="ORF">E4663_12730</name>
</gene>
<protein>
    <submittedName>
        <fullName evidence="8">Na+/H+ antiporter NhaC family protein</fullName>
    </submittedName>
</protein>
<organism evidence="8 9">
    <name type="scientific">Halobacillus salinus</name>
    <dbReference type="NCBI Taxonomy" id="192814"/>
    <lineage>
        <taxon>Bacteria</taxon>
        <taxon>Bacillati</taxon>
        <taxon>Bacillota</taxon>
        <taxon>Bacilli</taxon>
        <taxon>Bacillales</taxon>
        <taxon>Bacillaceae</taxon>
        <taxon>Halobacillus</taxon>
    </lineage>
</organism>
<sequence>MEGTFYSLIPALLMLVLVLLTRKVILSLGIGIIVGAFMLTQMDIVETLSLIWSIFAQIFYDGGLNMGNLYLLSFLFLLGITTAFMTASGGSQAFGQWAVDRIRTRRGAKLIPAVLGIIIFIDDYFNALAVGQVARPVTDRYNVSRAKLAYFIDSTSAPITVISPISSWGAYIIGTIASILAANEITDFGGFEAFVRMIPANFYVFAALLLVFLTIFMKLDIGPMKKHEQRAIETGQLTNPDQGDVPGDLNDEFKKHGKGKIYHLILPIVALIVGTVTSMVVTGIRNTTEGPVDILAIFANTNVNISLFVGGLVAVVLAAILYVLQSGEKSSMGHVFAEGLKAMLPAIYILIFAWMIGSVIGQLETGEYLAQVFTEANISVAYLPVIIFLISGFMALSTGTSWGTFGIMLPIAGEIAAVTDVTLVLPALSAVLAGSVFGDHCSPISDTTILSSTGAGSNHIDHVMTQLPYALIAAVAASIGYVVLGLTGSVWVPLALTLVIVVVVALLLRVTQKTTKSEENTAV</sequence>
<keyword evidence="5 6" id="KW-0472">Membrane</keyword>
<dbReference type="AlphaFoldDB" id="A0A4Z0GYA9"/>
<comment type="subcellular location">
    <subcellularLocation>
        <location evidence="1">Cell membrane</location>
        <topology evidence="1">Multi-pass membrane protein</topology>
    </subcellularLocation>
</comment>
<keyword evidence="2" id="KW-1003">Cell membrane</keyword>
<dbReference type="EMBL" id="SRJC01000003">
    <property type="protein sequence ID" value="TGB02204.1"/>
    <property type="molecule type" value="Genomic_DNA"/>
</dbReference>
<feature type="transmembrane region" description="Helical" evidence="6">
    <location>
        <begin position="305"/>
        <end position="324"/>
    </location>
</feature>
<evidence type="ECO:0000256" key="1">
    <source>
        <dbReference type="ARBA" id="ARBA00004651"/>
    </source>
</evidence>
<feature type="transmembrane region" description="Helical" evidence="6">
    <location>
        <begin position="376"/>
        <end position="396"/>
    </location>
</feature>
<feature type="transmembrane region" description="Helical" evidence="6">
    <location>
        <begin position="69"/>
        <end position="90"/>
    </location>
</feature>
<evidence type="ECO:0000313" key="9">
    <source>
        <dbReference type="Proteomes" id="UP000297982"/>
    </source>
</evidence>
<feature type="transmembrane region" description="Helical" evidence="6">
    <location>
        <begin position="264"/>
        <end position="285"/>
    </location>
</feature>
<feature type="transmembrane region" description="Helical" evidence="6">
    <location>
        <begin position="467"/>
        <end position="484"/>
    </location>
</feature>
<feature type="transmembrane region" description="Helical" evidence="6">
    <location>
        <begin position="12"/>
        <end position="38"/>
    </location>
</feature>
<comment type="caution">
    <text evidence="8">The sequence shown here is derived from an EMBL/GenBank/DDBJ whole genome shotgun (WGS) entry which is preliminary data.</text>
</comment>
<evidence type="ECO:0000256" key="4">
    <source>
        <dbReference type="ARBA" id="ARBA00022989"/>
    </source>
</evidence>
<evidence type="ECO:0000256" key="5">
    <source>
        <dbReference type="ARBA" id="ARBA00023136"/>
    </source>
</evidence>
<proteinExistence type="predicted"/>
<dbReference type="GO" id="GO:0005886">
    <property type="term" value="C:plasma membrane"/>
    <property type="evidence" value="ECO:0007669"/>
    <property type="project" value="UniProtKB-SubCell"/>
</dbReference>
<accession>A0A4Z0GYA9</accession>
<evidence type="ECO:0000256" key="2">
    <source>
        <dbReference type="ARBA" id="ARBA00022475"/>
    </source>
</evidence>
<evidence type="ECO:0000313" key="8">
    <source>
        <dbReference type="EMBL" id="TGB02204.1"/>
    </source>
</evidence>
<evidence type="ECO:0000256" key="3">
    <source>
        <dbReference type="ARBA" id="ARBA00022692"/>
    </source>
</evidence>
<feature type="domain" description="Na+/H+ antiporter NhaC-like C-terminal" evidence="7">
    <location>
        <begin position="161"/>
        <end position="486"/>
    </location>
</feature>
<dbReference type="STRING" id="192814.GCA_900166575_03522"/>
<dbReference type="PANTHER" id="PTHR43478">
    <property type="entry name" value="NA+/H+ ANTIPORTER-RELATED"/>
    <property type="match status" value="1"/>
</dbReference>
<keyword evidence="3 6" id="KW-0812">Transmembrane</keyword>
<keyword evidence="9" id="KW-1185">Reference proteome</keyword>
<reference evidence="8 9" key="1">
    <citation type="journal article" date="2003" name="Int. J. Syst. Evol. Microbiol.">
        <title>Halobacillus salinus sp. nov., isolated from a salt lake on the coast of the East Sea in Korea.</title>
        <authorList>
            <person name="Yoon J.H."/>
            <person name="Kang K.H."/>
            <person name="Park Y.H."/>
        </authorList>
    </citation>
    <scope>NUCLEOTIDE SEQUENCE [LARGE SCALE GENOMIC DNA]</scope>
    <source>
        <strain evidence="8 9">HSL-3</strain>
    </source>
</reference>
<keyword evidence="4 6" id="KW-1133">Transmembrane helix</keyword>
<evidence type="ECO:0000259" key="7">
    <source>
        <dbReference type="Pfam" id="PF03553"/>
    </source>
</evidence>
<name>A0A4Z0GYA9_9BACI</name>
<dbReference type="Pfam" id="PF03553">
    <property type="entry name" value="Na_H_antiporter"/>
    <property type="match status" value="1"/>
</dbReference>
<feature type="transmembrane region" description="Helical" evidence="6">
    <location>
        <begin position="336"/>
        <end position="356"/>
    </location>
</feature>
<feature type="transmembrane region" description="Helical" evidence="6">
    <location>
        <begin position="202"/>
        <end position="221"/>
    </location>
</feature>
<dbReference type="PANTHER" id="PTHR43478:SF1">
    <property type="entry name" value="NA+_H+ ANTIPORTER NHAC-LIKE C-TERMINAL DOMAIN-CONTAINING PROTEIN"/>
    <property type="match status" value="1"/>
</dbReference>